<dbReference type="KEGG" id="cep:Cri9333_1314"/>
<sequence length="77" mass="8725">MYNPSLRQESRFKPAAVIPKPQELPILDWLEANGRLIARQEGEEGYVEEEEGISDLMGVDDNSFDDLDDDDDLGDLE</sequence>
<accession>K9VXI2</accession>
<proteinExistence type="predicted"/>
<protein>
    <recommendedName>
        <fullName evidence="4">DUF3134 domain-containing protein</fullName>
    </recommendedName>
</protein>
<dbReference type="STRING" id="1173022.Cri9333_1314"/>
<feature type="region of interest" description="Disordered" evidence="1">
    <location>
        <begin position="55"/>
        <end position="77"/>
    </location>
</feature>
<evidence type="ECO:0008006" key="4">
    <source>
        <dbReference type="Google" id="ProtNLM"/>
    </source>
</evidence>
<dbReference type="eggNOG" id="ENOG50332FZ">
    <property type="taxonomic scope" value="Bacteria"/>
</dbReference>
<dbReference type="OrthoDB" id="542362at2"/>
<dbReference type="Proteomes" id="UP000010472">
    <property type="component" value="Chromosome"/>
</dbReference>
<name>K9VXI2_9CYAN</name>
<organism evidence="2 3">
    <name type="scientific">Crinalium epipsammum PCC 9333</name>
    <dbReference type="NCBI Taxonomy" id="1173022"/>
    <lineage>
        <taxon>Bacteria</taxon>
        <taxon>Bacillati</taxon>
        <taxon>Cyanobacteriota</taxon>
        <taxon>Cyanophyceae</taxon>
        <taxon>Gomontiellales</taxon>
        <taxon>Gomontiellaceae</taxon>
        <taxon>Crinalium</taxon>
    </lineage>
</organism>
<dbReference type="HOGENOM" id="CLU_186198_1_0_3"/>
<dbReference type="InterPro" id="IPR021481">
    <property type="entry name" value="DUF3134"/>
</dbReference>
<gene>
    <name evidence="2" type="ORF">Cri9333_1314</name>
</gene>
<dbReference type="Pfam" id="PF11332">
    <property type="entry name" value="DUF3134"/>
    <property type="match status" value="1"/>
</dbReference>
<evidence type="ECO:0000313" key="3">
    <source>
        <dbReference type="Proteomes" id="UP000010472"/>
    </source>
</evidence>
<evidence type="ECO:0000313" key="2">
    <source>
        <dbReference type="EMBL" id="AFZ12212.1"/>
    </source>
</evidence>
<keyword evidence="3" id="KW-1185">Reference proteome</keyword>
<dbReference type="EMBL" id="CP003620">
    <property type="protein sequence ID" value="AFZ12212.1"/>
    <property type="molecule type" value="Genomic_DNA"/>
</dbReference>
<dbReference type="AlphaFoldDB" id="K9VXI2"/>
<dbReference type="RefSeq" id="WP_015202334.1">
    <property type="nucleotide sequence ID" value="NC_019753.1"/>
</dbReference>
<evidence type="ECO:0000256" key="1">
    <source>
        <dbReference type="SAM" id="MobiDB-lite"/>
    </source>
</evidence>
<reference evidence="2 3" key="1">
    <citation type="submission" date="2012-06" db="EMBL/GenBank/DDBJ databases">
        <title>Finished chromosome of genome of Crinalium epipsammum PCC 9333.</title>
        <authorList>
            <consortium name="US DOE Joint Genome Institute"/>
            <person name="Gugger M."/>
            <person name="Coursin T."/>
            <person name="Rippka R."/>
            <person name="Tandeau De Marsac N."/>
            <person name="Huntemann M."/>
            <person name="Wei C.-L."/>
            <person name="Han J."/>
            <person name="Detter J.C."/>
            <person name="Han C."/>
            <person name="Tapia R."/>
            <person name="Davenport K."/>
            <person name="Daligault H."/>
            <person name="Erkkila T."/>
            <person name="Gu W."/>
            <person name="Munk A.C.C."/>
            <person name="Teshima H."/>
            <person name="Xu Y."/>
            <person name="Chain P."/>
            <person name="Chen A."/>
            <person name="Krypides N."/>
            <person name="Mavromatis K."/>
            <person name="Markowitz V."/>
            <person name="Szeto E."/>
            <person name="Ivanova N."/>
            <person name="Mikhailova N."/>
            <person name="Ovchinnikova G."/>
            <person name="Pagani I."/>
            <person name="Pati A."/>
            <person name="Goodwin L."/>
            <person name="Peters L."/>
            <person name="Pitluck S."/>
            <person name="Woyke T."/>
            <person name="Kerfeld C."/>
        </authorList>
    </citation>
    <scope>NUCLEOTIDE SEQUENCE [LARGE SCALE GENOMIC DNA]</scope>
    <source>
        <strain evidence="2 3">PCC 9333</strain>
    </source>
</reference>
<feature type="compositionally biased region" description="Acidic residues" evidence="1">
    <location>
        <begin position="62"/>
        <end position="77"/>
    </location>
</feature>